<accession>A0ABP7HNC9</accession>
<dbReference type="SUPFAM" id="SSF47789">
    <property type="entry name" value="C-terminal domain of RNA polymerase alpha subunit"/>
    <property type="match status" value="1"/>
</dbReference>
<evidence type="ECO:0000313" key="2">
    <source>
        <dbReference type="Proteomes" id="UP001501624"/>
    </source>
</evidence>
<gene>
    <name evidence="1" type="ORF">GCM10022380_13690</name>
</gene>
<dbReference type="Gene3D" id="1.10.150.20">
    <property type="entry name" value="5' to 3' exonuclease, C-terminal subdomain"/>
    <property type="match status" value="1"/>
</dbReference>
<evidence type="ECO:0008006" key="3">
    <source>
        <dbReference type="Google" id="ProtNLM"/>
    </source>
</evidence>
<dbReference type="RefSeq" id="WP_237334829.1">
    <property type="nucleotide sequence ID" value="NZ_BAABCM010000001.1"/>
</dbReference>
<name>A0ABP7HNC9_9PSEU</name>
<keyword evidence="2" id="KW-1185">Reference proteome</keyword>
<protein>
    <recommendedName>
        <fullName evidence="3">Helix-hairpin-helix domain-containing protein</fullName>
    </recommendedName>
</protein>
<organism evidence="1 2">
    <name type="scientific">Amycolatopsis tucumanensis</name>
    <dbReference type="NCBI Taxonomy" id="401106"/>
    <lineage>
        <taxon>Bacteria</taxon>
        <taxon>Bacillati</taxon>
        <taxon>Actinomycetota</taxon>
        <taxon>Actinomycetes</taxon>
        <taxon>Pseudonocardiales</taxon>
        <taxon>Pseudonocardiaceae</taxon>
        <taxon>Amycolatopsis</taxon>
    </lineage>
</organism>
<dbReference type="Proteomes" id="UP001501624">
    <property type="component" value="Unassembled WGS sequence"/>
</dbReference>
<evidence type="ECO:0000313" key="1">
    <source>
        <dbReference type="EMBL" id="GAA3797717.1"/>
    </source>
</evidence>
<sequence>MTSAAQLRKTARSLPETTEDGGAFTVGGAVFAALVDKQVTLRLPASEVDELLAAHPTAARDSGGVRVPLADIDGRQLNHWVWRAWLAHAPEHLARTATAAVAGESGDLPRAIGRPATRALGNAGITTLDQVAAMTEAELLALHGMGPKAVRILREALAETGRSLAG</sequence>
<comment type="caution">
    <text evidence="1">The sequence shown here is derived from an EMBL/GenBank/DDBJ whole genome shotgun (WGS) entry which is preliminary data.</text>
</comment>
<proteinExistence type="predicted"/>
<reference evidence="2" key="1">
    <citation type="journal article" date="2019" name="Int. J. Syst. Evol. Microbiol.">
        <title>The Global Catalogue of Microorganisms (GCM) 10K type strain sequencing project: providing services to taxonomists for standard genome sequencing and annotation.</title>
        <authorList>
            <consortium name="The Broad Institute Genomics Platform"/>
            <consortium name="The Broad Institute Genome Sequencing Center for Infectious Disease"/>
            <person name="Wu L."/>
            <person name="Ma J."/>
        </authorList>
    </citation>
    <scope>NUCLEOTIDE SEQUENCE [LARGE SCALE GENOMIC DNA]</scope>
    <source>
        <strain evidence="2">JCM 17017</strain>
    </source>
</reference>
<dbReference type="EMBL" id="BAABCM010000001">
    <property type="protein sequence ID" value="GAA3797717.1"/>
    <property type="molecule type" value="Genomic_DNA"/>
</dbReference>